<comment type="caution">
    <text evidence="2">The sequence shown here is derived from an EMBL/GenBank/DDBJ whole genome shotgun (WGS) entry which is preliminary data.</text>
</comment>
<dbReference type="Proteomes" id="UP000193498">
    <property type="component" value="Unassembled WGS sequence"/>
</dbReference>
<reference evidence="2 3" key="1">
    <citation type="submission" date="2016-07" db="EMBL/GenBank/DDBJ databases">
        <title>Pervasive Adenine N6-methylation of Active Genes in Fungi.</title>
        <authorList>
            <consortium name="DOE Joint Genome Institute"/>
            <person name="Mondo S.J."/>
            <person name="Dannebaum R.O."/>
            <person name="Kuo R.C."/>
            <person name="Labutti K."/>
            <person name="Haridas S."/>
            <person name="Kuo A."/>
            <person name="Salamov A."/>
            <person name="Ahrendt S.R."/>
            <person name="Lipzen A."/>
            <person name="Sullivan W."/>
            <person name="Andreopoulos W.B."/>
            <person name="Clum A."/>
            <person name="Lindquist E."/>
            <person name="Daum C."/>
            <person name="Ramamoorthy G.K."/>
            <person name="Gryganskyi A."/>
            <person name="Culley D."/>
            <person name="Magnuson J.K."/>
            <person name="James T.Y."/>
            <person name="O'Malley M.A."/>
            <person name="Stajich J.E."/>
            <person name="Spatafora J.W."/>
            <person name="Visel A."/>
            <person name="Grigoriev I.V."/>
        </authorList>
    </citation>
    <scope>NUCLEOTIDE SEQUENCE [LARGE SCALE GENOMIC DNA]</scope>
    <source>
        <strain evidence="2 3">CBS 931.73</strain>
    </source>
</reference>
<name>A0A1Y1YP41_9FUNG</name>
<keyword evidence="3" id="KW-1185">Reference proteome</keyword>
<dbReference type="InParanoid" id="A0A1Y1YP41"/>
<dbReference type="PROSITE" id="PS51257">
    <property type="entry name" value="PROKAR_LIPOPROTEIN"/>
    <property type="match status" value="1"/>
</dbReference>
<proteinExistence type="predicted"/>
<evidence type="ECO:0000313" key="3">
    <source>
        <dbReference type="Proteomes" id="UP000193498"/>
    </source>
</evidence>
<feature type="signal peptide" evidence="1">
    <location>
        <begin position="1"/>
        <end position="31"/>
    </location>
</feature>
<evidence type="ECO:0000313" key="2">
    <source>
        <dbReference type="EMBL" id="ORX99745.1"/>
    </source>
</evidence>
<evidence type="ECO:0000256" key="1">
    <source>
        <dbReference type="SAM" id="SignalP"/>
    </source>
</evidence>
<protein>
    <submittedName>
        <fullName evidence="2">Uncharacterized protein</fullName>
    </submittedName>
</protein>
<accession>A0A1Y1YP41</accession>
<feature type="chain" id="PRO_5012146702" evidence="1">
    <location>
        <begin position="32"/>
        <end position="158"/>
    </location>
</feature>
<gene>
    <name evidence="2" type="ORF">K493DRAFT_313121</name>
</gene>
<dbReference type="AlphaFoldDB" id="A0A1Y1YP41"/>
<sequence>MAAKHYISSDPHTYLPLLCLALLPLLILSSCYMPNESYMLVSGAGAKYSEKTNLQVLLDNSTSYETVAYAPKANPFRSIHTHSIDQALIQLRLLKEREASESLDYYHTKRMNAPQGNQQLANWLSSFLPTKQTQSMMFTSAKYCGLAMFLVVLKEALY</sequence>
<dbReference type="EMBL" id="MCFE01000093">
    <property type="protein sequence ID" value="ORX99745.1"/>
    <property type="molecule type" value="Genomic_DNA"/>
</dbReference>
<organism evidence="2 3">
    <name type="scientific">Basidiobolus meristosporus CBS 931.73</name>
    <dbReference type="NCBI Taxonomy" id="1314790"/>
    <lineage>
        <taxon>Eukaryota</taxon>
        <taxon>Fungi</taxon>
        <taxon>Fungi incertae sedis</taxon>
        <taxon>Zoopagomycota</taxon>
        <taxon>Entomophthoromycotina</taxon>
        <taxon>Basidiobolomycetes</taxon>
        <taxon>Basidiobolales</taxon>
        <taxon>Basidiobolaceae</taxon>
        <taxon>Basidiobolus</taxon>
    </lineage>
</organism>
<keyword evidence="1" id="KW-0732">Signal</keyword>